<sequence length="105" mass="12242">MRLRAPFIRLTLKNTYMELEVDDVVVFAESRGRGLYAEIYMGDMGYIYERGRWLSYDKEGRLRPLSEEDLEKLKKLARRLATLPRYAVLEQLLKAIASAKLKISA</sequence>
<dbReference type="EMBL" id="CP000561">
    <property type="protein sequence ID" value="ABO08223.1"/>
    <property type="molecule type" value="Genomic_DNA"/>
</dbReference>
<gene>
    <name evidence="1" type="ordered locus">Pcal_0797</name>
</gene>
<name>A3MUA6_PYRCJ</name>
<dbReference type="STRING" id="410359.Pcal_0797"/>
<dbReference type="GeneID" id="4908438"/>
<dbReference type="eggNOG" id="arCOG05502">
    <property type="taxonomic scope" value="Archaea"/>
</dbReference>
<accession>A3MUA6</accession>
<organism evidence="1 2">
    <name type="scientific">Pyrobaculum calidifontis (strain DSM 21063 / JCM 11548 / VA1)</name>
    <dbReference type="NCBI Taxonomy" id="410359"/>
    <lineage>
        <taxon>Archaea</taxon>
        <taxon>Thermoproteota</taxon>
        <taxon>Thermoprotei</taxon>
        <taxon>Thermoproteales</taxon>
        <taxon>Thermoproteaceae</taxon>
        <taxon>Pyrobaculum</taxon>
    </lineage>
</organism>
<dbReference type="AlphaFoldDB" id="A3MUA6"/>
<dbReference type="RefSeq" id="WP_011849481.1">
    <property type="nucleotide sequence ID" value="NC_009073.1"/>
</dbReference>
<evidence type="ECO:0000313" key="1">
    <source>
        <dbReference type="EMBL" id="ABO08223.1"/>
    </source>
</evidence>
<dbReference type="OrthoDB" id="26423at2157"/>
<reference evidence="1" key="1">
    <citation type="submission" date="2007-02" db="EMBL/GenBank/DDBJ databases">
        <title>Complete sequence of Pyrobaculum calidifontis JCM 11548.</title>
        <authorList>
            <consortium name="US DOE Joint Genome Institute"/>
            <person name="Copeland A."/>
            <person name="Lucas S."/>
            <person name="Lapidus A."/>
            <person name="Barry K."/>
            <person name="Glavina del Rio T."/>
            <person name="Dalin E."/>
            <person name="Tice H."/>
            <person name="Pitluck S."/>
            <person name="Chain P."/>
            <person name="Malfatti S."/>
            <person name="Shin M."/>
            <person name="Vergez L."/>
            <person name="Schmutz J."/>
            <person name="Larimer F."/>
            <person name="Land M."/>
            <person name="Hauser L."/>
            <person name="Kyrpides N."/>
            <person name="Mikhailova N."/>
            <person name="Cozen A.E."/>
            <person name="Fitz-Gibbon S.T."/>
            <person name="House C.H."/>
            <person name="Saltikov C."/>
            <person name="Lowe T.M."/>
            <person name="Richardson P."/>
        </authorList>
    </citation>
    <scope>NUCLEOTIDE SEQUENCE [LARGE SCALE GENOMIC DNA]</scope>
    <source>
        <strain evidence="1">JCM 11548</strain>
    </source>
</reference>
<dbReference type="HOGENOM" id="CLU_2230481_0_0_2"/>
<protein>
    <submittedName>
        <fullName evidence="1">Uncharacterized protein</fullName>
    </submittedName>
</protein>
<dbReference type="KEGG" id="pcl:Pcal_0797"/>
<evidence type="ECO:0000313" key="2">
    <source>
        <dbReference type="Proteomes" id="UP000001431"/>
    </source>
</evidence>
<keyword evidence="2" id="KW-1185">Reference proteome</keyword>
<proteinExistence type="predicted"/>
<dbReference type="Proteomes" id="UP000001431">
    <property type="component" value="Chromosome"/>
</dbReference>